<reference evidence="2 3" key="1">
    <citation type="journal article" date="2022" name="Front. Cell. Infect. Microbiol.">
        <title>The Genomes of Two Strains of Taenia crassiceps the Animal Model for the Study of Human Cysticercosis.</title>
        <authorList>
            <person name="Bobes R.J."/>
            <person name="Estrada K."/>
            <person name="Rios-Valencia D.G."/>
            <person name="Calderon-Gallegos A."/>
            <person name="de la Torre P."/>
            <person name="Carrero J.C."/>
            <person name="Sanchez-Flores A."/>
            <person name="Laclette J.P."/>
        </authorList>
    </citation>
    <scope>NUCLEOTIDE SEQUENCE [LARGE SCALE GENOMIC DNA]</scope>
    <source>
        <strain evidence="2">WFUcys</strain>
    </source>
</reference>
<protein>
    <submittedName>
        <fullName evidence="2">Uncharacterized protein</fullName>
    </submittedName>
</protein>
<organism evidence="2 3">
    <name type="scientific">Taenia crassiceps</name>
    <dbReference type="NCBI Taxonomy" id="6207"/>
    <lineage>
        <taxon>Eukaryota</taxon>
        <taxon>Metazoa</taxon>
        <taxon>Spiralia</taxon>
        <taxon>Lophotrochozoa</taxon>
        <taxon>Platyhelminthes</taxon>
        <taxon>Cestoda</taxon>
        <taxon>Eucestoda</taxon>
        <taxon>Cyclophyllidea</taxon>
        <taxon>Taeniidae</taxon>
        <taxon>Taenia</taxon>
    </lineage>
</organism>
<gene>
    <name evidence="2" type="ORF">TcWFU_002397</name>
</gene>
<proteinExistence type="predicted"/>
<evidence type="ECO:0000256" key="1">
    <source>
        <dbReference type="SAM" id="MobiDB-lite"/>
    </source>
</evidence>
<name>A0ABR4Q724_9CEST</name>
<dbReference type="EMBL" id="JAKROA010000008">
    <property type="protein sequence ID" value="KAL5105382.1"/>
    <property type="molecule type" value="Genomic_DNA"/>
</dbReference>
<comment type="caution">
    <text evidence="2">The sequence shown here is derived from an EMBL/GenBank/DDBJ whole genome shotgun (WGS) entry which is preliminary data.</text>
</comment>
<feature type="region of interest" description="Disordered" evidence="1">
    <location>
        <begin position="1"/>
        <end position="23"/>
    </location>
</feature>
<evidence type="ECO:0000313" key="3">
    <source>
        <dbReference type="Proteomes" id="UP001651158"/>
    </source>
</evidence>
<dbReference type="Proteomes" id="UP001651158">
    <property type="component" value="Unassembled WGS sequence"/>
</dbReference>
<feature type="compositionally biased region" description="Polar residues" evidence="1">
    <location>
        <begin position="1"/>
        <end position="16"/>
    </location>
</feature>
<evidence type="ECO:0000313" key="2">
    <source>
        <dbReference type="EMBL" id="KAL5105382.1"/>
    </source>
</evidence>
<sequence length="334" mass="37780">MDENNTPMQNLGSTGRPNVRSFEVSPPEVYRGEALSIRSDSPYLTILRDPHVEVKNSTICFEGEAKNLDSLSGLFPSTELSPISCKLPSSSYSTFEITCTTEMEESTGDEDKPDVIRNSQGKTKFDFCFSPIPKQRQKTQQRMSAVCEVTEPLSEGVSAFDAKMQTLAVCEESEISPIQRTPAEWQAEDVSEIDESETDENIPVTPEGHLIRKSESLASRMEQLLWAPLYSPSKEISEESDDFVCSSGEISPPIMRLYMPKGKHEVLRQEHVMQWKSTQTDYVPLTVEKGTQTLEECEMPEFPDVIDNEDANRLKEWIEKLFKHRLPMADPQPE</sequence>
<keyword evidence="3" id="KW-1185">Reference proteome</keyword>
<accession>A0ABR4Q724</accession>